<proteinExistence type="predicted"/>
<dbReference type="Proteomes" id="UP000238045">
    <property type="component" value="Unassembled WGS sequence"/>
</dbReference>
<feature type="signal peptide" evidence="1">
    <location>
        <begin position="1"/>
        <end position="18"/>
    </location>
</feature>
<keyword evidence="1" id="KW-0732">Signal</keyword>
<sequence>MKYAMFATLLLFSAFASANDNTQAPQASQYHYGDHLDIARVVSIIPAQNINEVCSPVDQHMIYVDHQGVTHDMTYSVMGNGCQNG</sequence>
<name>A0A2S9EX04_9PSED</name>
<evidence type="ECO:0000256" key="1">
    <source>
        <dbReference type="SAM" id="SignalP"/>
    </source>
</evidence>
<dbReference type="EMBL" id="PCQL01000004">
    <property type="protein sequence ID" value="PRC21324.1"/>
    <property type="molecule type" value="Genomic_DNA"/>
</dbReference>
<reference evidence="2 3" key="1">
    <citation type="submission" date="2017-09" db="EMBL/GenBank/DDBJ databases">
        <title>Genomic, metabolic, and phenotypic characteristics of bacterial isolates from the natural microbiome of the model nematode Caenorhabditis elegans.</title>
        <authorList>
            <person name="Zimmermann J."/>
            <person name="Obeng N."/>
            <person name="Yang W."/>
            <person name="Obeng O."/>
            <person name="Kissoyan K."/>
            <person name="Pees B."/>
            <person name="Dirksen P."/>
            <person name="Hoppner M."/>
            <person name="Franke A."/>
            <person name="Rosenstiel P."/>
            <person name="Leippe M."/>
            <person name="Dierking K."/>
            <person name="Kaleta C."/>
            <person name="Schulenburg H."/>
        </authorList>
    </citation>
    <scope>NUCLEOTIDE SEQUENCE [LARGE SCALE GENOMIC DNA]</scope>
    <source>
        <strain evidence="2 3">MYb117</strain>
    </source>
</reference>
<accession>A0A2S9EX04</accession>
<evidence type="ECO:0008006" key="4">
    <source>
        <dbReference type="Google" id="ProtNLM"/>
    </source>
</evidence>
<organism evidence="2 3">
    <name type="scientific">Pseudomonas poae</name>
    <dbReference type="NCBI Taxonomy" id="200451"/>
    <lineage>
        <taxon>Bacteria</taxon>
        <taxon>Pseudomonadati</taxon>
        <taxon>Pseudomonadota</taxon>
        <taxon>Gammaproteobacteria</taxon>
        <taxon>Pseudomonadales</taxon>
        <taxon>Pseudomonadaceae</taxon>
        <taxon>Pseudomonas</taxon>
    </lineage>
</organism>
<dbReference type="AlphaFoldDB" id="A0A2S9EX04"/>
<gene>
    <name evidence="2" type="ORF">CQZ99_04700</name>
</gene>
<dbReference type="InterPro" id="IPR021245">
    <property type="entry name" value="DUF2790"/>
</dbReference>
<comment type="caution">
    <text evidence="2">The sequence shown here is derived from an EMBL/GenBank/DDBJ whole genome shotgun (WGS) entry which is preliminary data.</text>
</comment>
<evidence type="ECO:0000313" key="2">
    <source>
        <dbReference type="EMBL" id="PRC21324.1"/>
    </source>
</evidence>
<dbReference type="Gene3D" id="2.30.140.50">
    <property type="entry name" value="Protein of unknown function DUF2790"/>
    <property type="match status" value="1"/>
</dbReference>
<protein>
    <recommendedName>
        <fullName evidence="4">DUF2790 domain-containing protein</fullName>
    </recommendedName>
</protein>
<dbReference type="Pfam" id="PF10976">
    <property type="entry name" value="DUF2790"/>
    <property type="match status" value="1"/>
</dbReference>
<evidence type="ECO:0000313" key="3">
    <source>
        <dbReference type="Proteomes" id="UP000238045"/>
    </source>
</evidence>
<dbReference type="RefSeq" id="WP_105695607.1">
    <property type="nucleotide sequence ID" value="NZ_CP159260.1"/>
</dbReference>
<keyword evidence="3" id="KW-1185">Reference proteome</keyword>
<feature type="chain" id="PRO_5015765152" description="DUF2790 domain-containing protein" evidence="1">
    <location>
        <begin position="19"/>
        <end position="85"/>
    </location>
</feature>